<dbReference type="HOGENOM" id="CLU_036654_2_1_1"/>
<dbReference type="Proteomes" id="UP000008068">
    <property type="component" value="Unassembled WGS sequence"/>
</dbReference>
<evidence type="ECO:0000313" key="2">
    <source>
        <dbReference type="Proteomes" id="UP000008068"/>
    </source>
</evidence>
<gene>
    <name evidence="1" type="ORF">CAEBREN_01876</name>
</gene>
<sequence length="146" mass="16457">MTETPELTIYEKTFAKSDKTDAILLVDGKKLHVNKAPNPILPTEENAGKLLELADRFLLHSAKRQLEMFILAPKISSVQKLKLADKYGSDIVTEHALELFTSPGDLIGLGKIEELSDTTKARIFDRIYKIQEKVLAPPFSFRRFGE</sequence>
<protein>
    <recommendedName>
        <fullName evidence="3">BTB domain-containing protein</fullName>
    </recommendedName>
</protein>
<dbReference type="PANTHER" id="PTHR22744:SF14">
    <property type="entry name" value="BTB DOMAIN-CONTAINING PROTEIN-RELATED"/>
    <property type="match status" value="1"/>
</dbReference>
<dbReference type="OrthoDB" id="194443at2759"/>
<accession>G0MVW4</accession>
<evidence type="ECO:0008006" key="3">
    <source>
        <dbReference type="Google" id="ProtNLM"/>
    </source>
</evidence>
<proteinExistence type="predicted"/>
<name>G0MVW4_CAEBE</name>
<organism evidence="2">
    <name type="scientific">Caenorhabditis brenneri</name>
    <name type="common">Nematode worm</name>
    <dbReference type="NCBI Taxonomy" id="135651"/>
    <lineage>
        <taxon>Eukaryota</taxon>
        <taxon>Metazoa</taxon>
        <taxon>Ecdysozoa</taxon>
        <taxon>Nematoda</taxon>
        <taxon>Chromadorea</taxon>
        <taxon>Rhabditida</taxon>
        <taxon>Rhabditina</taxon>
        <taxon>Rhabditomorpha</taxon>
        <taxon>Rhabditoidea</taxon>
        <taxon>Rhabditidae</taxon>
        <taxon>Peloderinae</taxon>
        <taxon>Caenorhabditis</taxon>
    </lineage>
</organism>
<dbReference type="InParanoid" id="G0MVW4"/>
<dbReference type="PANTHER" id="PTHR22744">
    <property type="entry name" value="HELIX LOOP HELIX PROTEIN 21-RELATED"/>
    <property type="match status" value="1"/>
</dbReference>
<keyword evidence="2" id="KW-1185">Reference proteome</keyword>
<dbReference type="EMBL" id="GL379815">
    <property type="protein sequence ID" value="EGT45304.1"/>
    <property type="molecule type" value="Genomic_DNA"/>
</dbReference>
<dbReference type="AlphaFoldDB" id="G0MVW4"/>
<reference evidence="2" key="1">
    <citation type="submission" date="2011-07" db="EMBL/GenBank/DDBJ databases">
        <authorList>
            <consortium name="Caenorhabditis brenneri Sequencing and Analysis Consortium"/>
            <person name="Wilson R.K."/>
        </authorList>
    </citation>
    <scope>NUCLEOTIDE SEQUENCE [LARGE SCALE GENOMIC DNA]</scope>
    <source>
        <strain evidence="2">PB2801</strain>
    </source>
</reference>
<evidence type="ECO:0000313" key="1">
    <source>
        <dbReference type="EMBL" id="EGT45304.1"/>
    </source>
</evidence>